<feature type="compositionally biased region" description="Low complexity" evidence="2">
    <location>
        <begin position="412"/>
        <end position="429"/>
    </location>
</feature>
<feature type="compositionally biased region" description="Gly residues" evidence="2">
    <location>
        <begin position="430"/>
        <end position="439"/>
    </location>
</feature>
<feature type="compositionally biased region" description="Low complexity" evidence="2">
    <location>
        <begin position="4215"/>
        <end position="4229"/>
    </location>
</feature>
<name>A0A0K6S894_9ALVE</name>
<feature type="region of interest" description="Disordered" evidence="2">
    <location>
        <begin position="4288"/>
        <end position="4326"/>
    </location>
</feature>
<feature type="region of interest" description="Disordered" evidence="2">
    <location>
        <begin position="480"/>
        <end position="502"/>
    </location>
</feature>
<dbReference type="VEuPathDB" id="CryptoDB:Cvel_24819"/>
<feature type="compositionally biased region" description="Basic and acidic residues" evidence="2">
    <location>
        <begin position="3892"/>
        <end position="3901"/>
    </location>
</feature>
<feature type="region of interest" description="Disordered" evidence="2">
    <location>
        <begin position="3656"/>
        <end position="3752"/>
    </location>
</feature>
<feature type="compositionally biased region" description="Basic and acidic residues" evidence="2">
    <location>
        <begin position="2723"/>
        <end position="2743"/>
    </location>
</feature>
<feature type="compositionally biased region" description="Basic residues" evidence="2">
    <location>
        <begin position="2289"/>
        <end position="2304"/>
    </location>
</feature>
<feature type="region of interest" description="Disordered" evidence="2">
    <location>
        <begin position="2535"/>
        <end position="2578"/>
    </location>
</feature>
<feature type="compositionally biased region" description="Basic residues" evidence="2">
    <location>
        <begin position="4242"/>
        <end position="4253"/>
    </location>
</feature>
<feature type="compositionally biased region" description="Low complexity" evidence="2">
    <location>
        <begin position="2790"/>
        <end position="2812"/>
    </location>
</feature>
<feature type="region of interest" description="Disordered" evidence="2">
    <location>
        <begin position="4425"/>
        <end position="4469"/>
    </location>
</feature>
<feature type="region of interest" description="Disordered" evidence="2">
    <location>
        <begin position="1175"/>
        <end position="1291"/>
    </location>
</feature>
<feature type="region of interest" description="Disordered" evidence="2">
    <location>
        <begin position="3577"/>
        <end position="3627"/>
    </location>
</feature>
<feature type="region of interest" description="Disordered" evidence="2">
    <location>
        <begin position="2977"/>
        <end position="3108"/>
    </location>
</feature>
<feature type="compositionally biased region" description="Basic and acidic residues" evidence="2">
    <location>
        <begin position="4554"/>
        <end position="4573"/>
    </location>
</feature>
<feature type="compositionally biased region" description="Basic and acidic residues" evidence="2">
    <location>
        <begin position="3721"/>
        <end position="3731"/>
    </location>
</feature>
<feature type="compositionally biased region" description="Basic residues" evidence="2">
    <location>
        <begin position="2918"/>
        <end position="2933"/>
    </location>
</feature>
<feature type="compositionally biased region" description="Basic and acidic residues" evidence="2">
    <location>
        <begin position="1414"/>
        <end position="1423"/>
    </location>
</feature>
<feature type="region of interest" description="Disordered" evidence="2">
    <location>
        <begin position="1612"/>
        <end position="1646"/>
    </location>
</feature>
<feature type="compositionally biased region" description="Low complexity" evidence="2">
    <location>
        <begin position="3046"/>
        <end position="3084"/>
    </location>
</feature>
<gene>
    <name evidence="3" type="ORF">Cvel_24819.t2.CR1</name>
</gene>
<feature type="region of interest" description="Disordered" evidence="2">
    <location>
        <begin position="124"/>
        <end position="166"/>
    </location>
</feature>
<feature type="region of interest" description="Disordered" evidence="2">
    <location>
        <begin position="195"/>
        <end position="460"/>
    </location>
</feature>
<feature type="coiled-coil region" evidence="1">
    <location>
        <begin position="1766"/>
        <end position="1810"/>
    </location>
</feature>
<feature type="compositionally biased region" description="Basic and acidic residues" evidence="2">
    <location>
        <begin position="4186"/>
        <end position="4196"/>
    </location>
</feature>
<feature type="compositionally biased region" description="Pro residues" evidence="2">
    <location>
        <begin position="4084"/>
        <end position="4093"/>
    </location>
</feature>
<feature type="compositionally biased region" description="Polar residues" evidence="2">
    <location>
        <begin position="3253"/>
        <end position="3274"/>
    </location>
</feature>
<feature type="region of interest" description="Disordered" evidence="2">
    <location>
        <begin position="3390"/>
        <end position="3469"/>
    </location>
</feature>
<feature type="region of interest" description="Disordered" evidence="2">
    <location>
        <begin position="3777"/>
        <end position="4026"/>
    </location>
</feature>
<feature type="compositionally biased region" description="Basic and acidic residues" evidence="2">
    <location>
        <begin position="4158"/>
        <end position="4176"/>
    </location>
</feature>
<feature type="compositionally biased region" description="Basic and acidic residues" evidence="2">
    <location>
        <begin position="2567"/>
        <end position="2578"/>
    </location>
</feature>
<feature type="compositionally biased region" description="Polar residues" evidence="2">
    <location>
        <begin position="3920"/>
        <end position="3929"/>
    </location>
</feature>
<feature type="region of interest" description="Disordered" evidence="2">
    <location>
        <begin position="2446"/>
        <end position="2485"/>
    </location>
</feature>
<feature type="compositionally biased region" description="Basic residues" evidence="2">
    <location>
        <begin position="1278"/>
        <end position="1289"/>
    </location>
</feature>
<sequence>MQTPQVLPEGRPGGKTAEGPSKGGASRPTTHWVRIGTAGAGATRGARPGTSNVSPQLAKWAYTNCDFRSAHGPSAPLPCHVCPPPPPTDLARPVPPTRGAAMSRSNVSRGTTYLWECPQGGEMPGGASRATRCGGTPGRLTGLRTVSPKRGHTAGTATGPQGSPLMPCTWEEMLRELRGTTGALCDSAGALLREAEGGKARATTSLPKGRRARKERGLKTSAGERPGKAKTREETNRDLSSRQNEAGGRSPSGFSVQKGPLPPTRAAEHSGDEGRPPAKPEGGLTSEGEQSDPPAFSFPFPVSRPQKEVEKEKGFGDKGEELMPFQKGRPFGMVSIWSRDPEVLKWRARKKKRQEEAERRAREEEEQKRAAFAFLRRSSTSSREGVEDDEEAGEGGRKSRRKKKKREEGAQRSSSVSSLSSGGSSLSSGRSGGSGGGKGKGQKGKESEQKKSAPAISQSLKNWDVLQSGAVGTLSLGLNERNEQGGQENQRGIGETEGPAQSASCRVTFDLEGGRGEHGVCEEESKKELQNRLDAASQFLYSQDGEPLQVSEVFGHSSVFIEGLIRTLGWQVPRSTLESLKLMTGSLLDTFSEPSRSLASVRRALQTSIPTGDVLSLAGVDVGVPSVRSALKWAGWDGRILGFLGRVSGGGQKAGAASGPVVQEGEGGEKKDEAQEFVEAVAKDAAKTKQQWSLFSAIVNLRKLLRENAALQRTRRGPLFVAGGGWQMVRTYSDESEPSHDRDWVALRDHFQHFDVRKTWRRALPRVLAGPPGATNIEKVRVDDEDITDVIGGTDEEALQNIISWVTFRSLSSAPTGRASSAFHAEQEREKRARGRGDLSPCSSDEEEMEDPDEATRRFFEAAMGVRDFFAGELQSERAKVLAKAQAQAEASGEAEAKNKKKMLRKLLSAASLYKRDSSEKKRQFQSENTKIAALRCAVFYAMEIQCELVSAVSGGSQGGPERSGNERVVNLICVQLQFSVLELNVLEDGTRREMVENLGKDQQMMKHLNLPEPTHVPAGIRRRSSIPVSNAPIEAITGTLHERYGKEISNKEGPPRLLGFHVLPEEARGKGTTAVQSYLPDAGDSAFFPPPAQVLAPPSPNPTKNDLVIPKGLPATLSTKRVSNLGEMSIEEAAKQRAALQAAAAVASPPPSPDSPRRQPREDLRLQGDALVRSVTEDSQARSESPRNAQRQRTKSVAGTTDHTSRNGDDESIDSSAFEESDEEGDAVTQGGETETVYGGGDLEEDEDDDAAERRKLARQQSLMRQKEAKQREKTARRQRRREARKKGGAAATAVERLRFLRQQQRELGVGEMLSLIRDVKNFHKKTEIASEFGVLLLQEALCYDFAGGVSGGAAVQLRRKMLICKLEETMEKIASRKRTFAAMQSDRDRERDGQNSSAVTVQKDQDAAGGLKESERDEGGKRKSAAPENGSLKQKQKGQETSGDRDPFLMCLPSGGAEQSRLSVFLSHGGAGDVLDGMESDSGASNQGSELSEKIEVVSRSAIPLEVMVDDETEGLLLQTFAQIPVSPGKQRSSIVLGAVLSLTHTEAETYRQLELERLRDRKFKRDQGRRQALAKVLGSAQRTRKDMNRQIENLDRALITSGFSLYPEGAEGNRGKGRHMSSVSGRMEDASSPMERNELREERGRQTSGGLLRFLRFVDILRRQDMVLDGAERKREEKKMEESAVEERIFDALAVYLTVGRQRRVFARNVELEAQERWELRREETRQKRLENLALRIPRIAQALILRRELWSEYNSVEVPVSLPLAAADAANLRARIASLEREIDHTQRLRKEIEEKQEQVTIMKARRDTLRTSVKEAYQNVRPLFTTAAVHAKEVHAAGGTWVVSAQDGFWAQVSAPEDPLVAAALQDALSLLSQIQRTQREAKDVFPTLAEHHHYLYFPGEVPSPEVSNLLVDTAQSLETVVSEAQIAVKELASARQTAAKEHDLQAECWKADTSAAARQKIVKALTEAVAAAREYWAPRLIEMAAERMKLAEVIVECKCSACFSLQSSLQAAEGTQFPGFSPTAAAAESANLPSGASAVMHATPSGPVGMSSRMRRASIQQQVILQQQQEEQQRRMSQGSDVSIEFLSPTERARVFAGLVAKETKLIAQEVSTAQSIFSARRKHVDLHQQLNTLGAKLASFSRRTAYLKSREGGEGASFAFLVDIHNLAEKKGKEGAKKGGRSHGSPKRSNSKGVTLERGESQRSLTEKGKGDQGSPRKGPPGSPERPGVSGETEKTRVDVSFTIGADGLNLTADGGGGGDGAHLPTEDAPKGTARGSPKPAAGKKGRASQSSRRGRGGNHLGVSSTPGGSPRRGRSRASTPMSTLSARERHKQQEKSKAAKAAVRLRINKNKKLLTEAQRELTRICRRQGMSTNDMRNLIRKQPAGRTTSGATSASRGSSPERLQSPEQKAAIERRQLKKRLTDLATLILGMENRLGLRQAEESQQRPVAPLVTWGTDGGPQADGRGRRRSVESDDYPKRATKVQFAEIPSVSFLEKGWRRLSLSSDEERSSAESGRLSASVSLELQGHGITSGDGDLNSSDDSGASGSDETLSPTEIAARQRERDLRDRVESASFAVADPRSFPVSVQGSGRRESIVGGEPFRRSSVVGEGGGRRGSVVADLGAGVWGSESMRRGSIVSGGRRASMSPTNGGGLHRGSVDSDKLEMHLDHIAEEVAAVRALKETIDKKLPPSLHQVLQSFKLEANGKTPGGGPQRDGRRATASLGKEESISDADKGGGFMIQGIGKADAKAKSKARPSPPGFVARRSKRESQGGLQGSSVRSAAQSSKPSLSSGSTIRSSRMSLGVGGRSAAWKDKGWAPTKGVMQGSVRGSQKPRGSVASPRGARASQSALLLPPRRSSVLYKDNDNMSVMSGAVSAVSSRRSAAMQGEVARDRKAEQEEDEKSQLNHLKQRRLSALKKRHRRASLASATVTPMRGVSGSEATAFSSHSIREHVAAAHRMKRFIEDMDHADDESVGRGSERSVTSKAEEGSMRSEGAASLRSLPSSDHEDIPKAPDEDAAEGLREKEVEEEREGSAHRSAAGSAHRSDAAQTARSSHFSGARSSRSHHSAGTGTSRSQEGSKTGKPKPNARMRRLGSGTSSRLAAIAAAAAKRYSVGNVLTAFVPAVEAEVTRTRFLRRAASYQTIPEHNKEAVKAAAPLQEFVIHQKADLLSQEVSALDQEIRETAKRLRERRASMKNSAAPAPGEAEFQAVEGSREILRELKGALESAKQVAAAANVLTASDASRQTGTTSRRHSMATSQSAPAFNRARRGTWAATQVTPYNTAIEAMRQVKAAVSQRDRERAAPSLRADRLSLGTAERLNVSSSARTRTRRNSMIALGQTGRPTVASSLRRNRRSSFAAPGPIGISTEIGLKASAHSAGAKSVSSSQRRQSSPNLAAGSPGPQTPTGFSPAQQKDENREYTRGMSRKPSLLSQISVPTSGSEASARQSDDETAGARSVSAGLLRGRGYSVVSAQAENAVARAIGRRGSFLKGEVKVDEKGVPSNPEKILAAAATISPHRRASGPSFEPVIVLEQKGTDSQQSPQALHLPSAATFQPPKHWVAKFKKGKPAEPSGALGSQTPGGGPDSAENRLSPVGGLLAGPPSPSGKGWHRPDLDGELSLAIRVVQQQQQQLGHQQITSASSLLVSSDGGGTALTDAVGGDTLNGVPSGWTDAEGIGIDSDKGAKKNQSRSPGKGALRSPKHPHRSPNKKDLVSEKRRGSLPTIVGATIGSPAPPSVPVKAPFWGAMRDVFADLAAAVRSPFTMDASSRKRRGRIHRGLSKGGGGSPSRRRRRAPPVRSRFDDGTDGLTDGQLDPRYEKRTRKQRGGRQSHQSLKLSGVPAIQHRDRDSGRRSQSRSPHQHESSEASQSPKGGGFRGRVAPERRRTLDRVPPGVLLKLDDPDRLTLSMHQSTSRKNSSWRRQQKTVTSRVHPPTDLPPTLARRAPFRRPFSPLTHRKQDSKQTPGVSQPFGPGGQGGENDEPPLYLPIEVREQMQREAHQQQQQLQGGSGMQKSFSRDLLHFSTDRLPADWQQGASFGYHNNTSGSAVVVRGRTAGPSHMHSSLRRSLKTPAPPAHPNTPSPSGFQFGANAPVAMLDLSARLRDHSLRGQGEIWRGEAHVASPRKSMRPPARAITLDARSLAAAAEREREKESHRDRGDREEQLPTELVVLKWGHEGRIDKGPHPHRPHSSPRDDEEDRRYSIAASSVSGSTSRSSKVNFTGVPTHTSGRSKRKRKKKPETKKPPPTNSQAQCLLARQGLRGGRLHLVNQSSHLFPEDDLSDISGSDSSDGDSSSSERDFSRRLPLSPPRDAFHYRPRTVRFSFQDTSGILPLTLSQAPGGAKLRRASSMMPGELRHGHDGALTSMSTVVPAWLEESSRVDLLPGKSVFRKSGGASPTDAQQHGRDAQRDFFTATRGGNGDPNDAAVSSDGRQLQAGGGTAVHTEQRAQERKVRSRLRRLSQIESLAHFQQTAGGAESPPQSIPLSPSTSPARSPDLPRAQPTQKAVLRSPPPPPQFSPGRDGESPEHESPTNPLLSLTGRPEEALEDPFKDGVAGKEKPGTATGARLVQKRPSQADVPTSPPLPAGPGANRNRRTSWASVSVASSEGRSHPFAATAPLSMGPPPDEAVGKSLSTRRRSSATREGVLPALPFPSPPLRSRTSGVQGSPVGGTHLQPHSGVGGRGPAGTIGSPVLGESD</sequence>
<feature type="compositionally biased region" description="Polar residues" evidence="2">
    <location>
        <begin position="1187"/>
        <end position="1203"/>
    </location>
</feature>
<feature type="compositionally biased region" description="Low complexity" evidence="2">
    <location>
        <begin position="131"/>
        <end position="145"/>
    </location>
</feature>
<feature type="compositionally biased region" description="Basic and acidic residues" evidence="2">
    <location>
        <begin position="1266"/>
        <end position="1277"/>
    </location>
</feature>
<feature type="region of interest" description="Disordered" evidence="2">
    <location>
        <begin position="2890"/>
        <end position="2956"/>
    </location>
</feature>
<feature type="region of interest" description="Disordered" evidence="2">
    <location>
        <begin position="2645"/>
        <end position="2664"/>
    </location>
</feature>
<feature type="compositionally biased region" description="Low complexity" evidence="2">
    <location>
        <begin position="3604"/>
        <end position="3613"/>
    </location>
</feature>
<dbReference type="EMBL" id="CDMZ01001915">
    <property type="protein sequence ID" value="CUC09878.1"/>
    <property type="molecule type" value="Genomic_DNA"/>
</dbReference>
<feature type="compositionally biased region" description="Basic and acidic residues" evidence="2">
    <location>
        <begin position="225"/>
        <end position="240"/>
    </location>
</feature>
<feature type="compositionally biased region" description="Basic and acidic residues" evidence="2">
    <location>
        <begin position="2202"/>
        <end position="2218"/>
    </location>
</feature>
<feature type="compositionally biased region" description="Low complexity" evidence="2">
    <location>
        <begin position="3394"/>
        <end position="3404"/>
    </location>
</feature>
<feature type="compositionally biased region" description="Basic residues" evidence="2">
    <location>
        <begin position="3782"/>
        <end position="3792"/>
    </location>
</feature>
<feature type="region of interest" description="Disordered" evidence="2">
    <location>
        <begin position="1090"/>
        <end position="1110"/>
    </location>
</feature>
<feature type="compositionally biased region" description="Basic and acidic residues" evidence="2">
    <location>
        <begin position="4534"/>
        <end position="4543"/>
    </location>
</feature>
<protein>
    <submittedName>
        <fullName evidence="3">Uncharacterized protein</fullName>
    </submittedName>
</protein>
<feature type="region of interest" description="Disordered" evidence="2">
    <location>
        <begin position="3331"/>
        <end position="3376"/>
    </location>
</feature>
<feature type="compositionally biased region" description="Low complexity" evidence="2">
    <location>
        <begin position="4295"/>
        <end position="4307"/>
    </location>
</feature>
<feature type="compositionally biased region" description="Basic and acidic residues" evidence="2">
    <location>
        <begin position="266"/>
        <end position="278"/>
    </location>
</feature>
<feature type="region of interest" description="Disordered" evidence="2">
    <location>
        <begin position="4068"/>
        <end position="4101"/>
    </location>
</feature>
<feature type="region of interest" description="Disordered" evidence="2">
    <location>
        <begin position="4154"/>
        <end position="4265"/>
    </location>
</feature>
<feature type="region of interest" description="Disordered" evidence="2">
    <location>
        <begin position="1141"/>
        <end position="1162"/>
    </location>
</feature>
<feature type="compositionally biased region" description="Low complexity" evidence="2">
    <location>
        <begin position="2392"/>
        <end position="2406"/>
    </location>
</feature>
<feature type="compositionally biased region" description="Basic and acidic residues" evidence="2">
    <location>
        <begin position="1176"/>
        <end position="1186"/>
    </location>
</feature>
<feature type="compositionally biased region" description="Polar residues" evidence="2">
    <location>
        <begin position="4482"/>
        <end position="4505"/>
    </location>
</feature>
<feature type="compositionally biased region" description="Polar residues" evidence="2">
    <location>
        <begin position="4230"/>
        <end position="4241"/>
    </location>
</feature>
<feature type="compositionally biased region" description="Basic and acidic residues" evidence="2">
    <location>
        <begin position="353"/>
        <end position="369"/>
    </location>
</feature>
<feature type="region of interest" description="Disordered" evidence="2">
    <location>
        <begin position="1"/>
        <end position="31"/>
    </location>
</feature>
<feature type="compositionally biased region" description="Basic and acidic residues" evidence="2">
    <location>
        <begin position="2977"/>
        <end position="2989"/>
    </location>
</feature>
<proteinExistence type="predicted"/>
<evidence type="ECO:0000256" key="1">
    <source>
        <dbReference type="SAM" id="Coils"/>
    </source>
</evidence>
<feature type="compositionally biased region" description="Low complexity" evidence="2">
    <location>
        <begin position="2541"/>
        <end position="2557"/>
    </location>
</feature>
<feature type="compositionally biased region" description="Basic residues" evidence="2">
    <location>
        <begin position="3093"/>
        <end position="3103"/>
    </location>
</feature>
<feature type="compositionally biased region" description="Low complexity" evidence="2">
    <location>
        <begin position="3950"/>
        <end position="3963"/>
    </location>
</feature>
<feature type="compositionally biased region" description="Basic and acidic residues" evidence="2">
    <location>
        <begin position="4002"/>
        <end position="4012"/>
    </location>
</feature>
<feature type="compositionally biased region" description="Polar residues" evidence="2">
    <location>
        <begin position="3442"/>
        <end position="3458"/>
    </location>
</feature>
<organism evidence="3">
    <name type="scientific">Chromera velia CCMP2878</name>
    <dbReference type="NCBI Taxonomy" id="1169474"/>
    <lineage>
        <taxon>Eukaryota</taxon>
        <taxon>Sar</taxon>
        <taxon>Alveolata</taxon>
        <taxon>Colpodellida</taxon>
        <taxon>Chromeraceae</taxon>
        <taxon>Chromera</taxon>
    </lineage>
</organism>
<feature type="compositionally biased region" description="Basic and acidic residues" evidence="2">
    <location>
        <begin position="3015"/>
        <end position="3045"/>
    </location>
</feature>
<feature type="compositionally biased region" description="Pro residues" evidence="2">
    <location>
        <begin position="1090"/>
        <end position="1102"/>
    </location>
</feature>
<feature type="region of interest" description="Disordered" evidence="2">
    <location>
        <begin position="2384"/>
        <end position="2417"/>
    </location>
</feature>
<feature type="region of interest" description="Disordered" evidence="2">
    <location>
        <begin position="2711"/>
        <end position="2860"/>
    </location>
</feature>
<feature type="compositionally biased region" description="Basic and acidic residues" evidence="2">
    <location>
        <begin position="305"/>
        <end position="321"/>
    </location>
</feature>
<feature type="compositionally biased region" description="Polar residues" evidence="2">
    <location>
        <begin position="4609"/>
        <end position="4620"/>
    </location>
</feature>
<reference evidence="3" key="1">
    <citation type="submission" date="2014-11" db="EMBL/GenBank/DDBJ databases">
        <title>Molecular phylogeny of cliff fern family Woodsiaceae with morphological implications.</title>
        <authorList>
            <person name="Shao Y.-Z."/>
            <person name="Wei R."/>
            <person name="Zhang X.-C."/>
        </authorList>
    </citation>
    <scope>NUCLEOTIDE SEQUENCE</scope>
</reference>
<accession>A0A0K6S894</accession>
<feature type="compositionally biased region" description="Basic residues" evidence="2">
    <location>
        <begin position="2185"/>
        <end position="2197"/>
    </location>
</feature>
<feature type="compositionally biased region" description="Acidic residues" evidence="2">
    <location>
        <begin position="844"/>
        <end position="853"/>
    </location>
</feature>
<feature type="compositionally biased region" description="Basic residues" evidence="2">
    <location>
        <begin position="3832"/>
        <end position="3841"/>
    </location>
</feature>
<evidence type="ECO:0000313" key="3">
    <source>
        <dbReference type="EMBL" id="CUC09878.1"/>
    </source>
</evidence>
<feature type="region of interest" description="Disordered" evidence="2">
    <location>
        <begin position="1381"/>
        <end position="1455"/>
    </location>
</feature>
<feature type="region of interest" description="Disordered" evidence="2">
    <location>
        <begin position="4482"/>
        <end position="4711"/>
    </location>
</feature>
<keyword evidence="1" id="KW-0175">Coiled coil</keyword>
<feature type="region of interest" description="Disordered" evidence="2">
    <location>
        <begin position="3253"/>
        <end position="3277"/>
    </location>
</feature>
<feature type="region of interest" description="Disordered" evidence="2">
    <location>
        <begin position="815"/>
        <end position="854"/>
    </location>
</feature>
<feature type="compositionally biased region" description="Acidic residues" evidence="2">
    <location>
        <begin position="1243"/>
        <end position="1252"/>
    </location>
</feature>
<feature type="region of interest" description="Disordered" evidence="2">
    <location>
        <begin position="2178"/>
        <end position="2349"/>
    </location>
</feature>
<evidence type="ECO:0000256" key="2">
    <source>
        <dbReference type="SAM" id="MobiDB-lite"/>
    </source>
</evidence>
<feature type="compositionally biased region" description="Basic and acidic residues" evidence="2">
    <location>
        <begin position="825"/>
        <end position="837"/>
    </location>
</feature>
<feature type="compositionally biased region" description="Acidic residues" evidence="2">
    <location>
        <begin position="1211"/>
        <end position="1227"/>
    </location>
</feature>